<evidence type="ECO:0000313" key="2">
    <source>
        <dbReference type="Proteomes" id="UP000033907"/>
    </source>
</evidence>
<comment type="caution">
    <text evidence="1">The sequence shown here is derived from an EMBL/GenBank/DDBJ whole genome shotgun (WGS) entry which is preliminary data.</text>
</comment>
<dbReference type="Proteomes" id="UP000033907">
    <property type="component" value="Unassembled WGS sequence"/>
</dbReference>
<proteinExistence type="predicted"/>
<dbReference type="AlphaFoldDB" id="A0A0G1GTK6"/>
<dbReference type="EMBL" id="LCGH01000011">
    <property type="protein sequence ID" value="KKT10672.1"/>
    <property type="molecule type" value="Genomic_DNA"/>
</dbReference>
<evidence type="ECO:0000313" key="1">
    <source>
        <dbReference type="EMBL" id="KKT10672.1"/>
    </source>
</evidence>
<sequence length="582" mass="67452">MESKTPKFDSLLDEIFEELSPHTRPCKWSGEHKHCEGQFEITSEDIEFLKMLRVPAPNFCPTCRRMRRFLYMGMFQFFKHKCDVHGHKESMISTLPPERPFLVYDYKYFISEEFNAFTFGQEYDSNISPMETLFQLRKIFPMPSLTNRDPSSVNSDYSNGGRNLKNGYYAFGCYGSEDIWYSHMAGSSKEVMDSSFVYKSDYIYNGFHIDNSYKSSFIYFSKDCADSIFLFDYRNCIDCFGCVNMRNAKYCIWNQQVSKEDYENFMRINSPFSRDFLNESKEKFWQSVKSNPMNASRNTAVKNVTGVLLSNTKNIYDITQSENSEHIRHADGGLSNKDSMDFLYSGGHSELLYSTTNIGSQSSNVKFSISSKFCTNCEFIFNSKNLDNCFMCFGLQNKSYCILNKQYLPEKYFKILDEIKSDMMKRGEYGDGVEMQFSAMPYNFSLAQISFPLTDEEIKKLGGYIAKEPETNAGNAQFISTKDLPQVINKVSDDIINFGIKCEVTGRPFRIVESELQFLRKMKLPLPSTHPSLRLQQYLYMAPLGKRHQALCAKCGEAINSLFNPKDGYILYCEKCYQQEVY</sequence>
<organism evidence="1 2">
    <name type="scientific">Candidatus Nomurabacteria bacterium GW2011_GWF2_43_24</name>
    <dbReference type="NCBI Taxonomy" id="1618778"/>
    <lineage>
        <taxon>Bacteria</taxon>
        <taxon>Candidatus Nomuraibacteriota</taxon>
    </lineage>
</organism>
<gene>
    <name evidence="1" type="ORF">UV91_C0011G0008</name>
</gene>
<protein>
    <submittedName>
        <fullName evidence="1">Uncharacterized protein</fullName>
    </submittedName>
</protein>
<reference evidence="1 2" key="1">
    <citation type="journal article" date="2015" name="Nature">
        <title>rRNA introns, odd ribosomes, and small enigmatic genomes across a large radiation of phyla.</title>
        <authorList>
            <person name="Brown C.T."/>
            <person name="Hug L.A."/>
            <person name="Thomas B.C."/>
            <person name="Sharon I."/>
            <person name="Castelle C.J."/>
            <person name="Singh A."/>
            <person name="Wilkins M.J."/>
            <person name="Williams K.H."/>
            <person name="Banfield J.F."/>
        </authorList>
    </citation>
    <scope>NUCLEOTIDE SEQUENCE [LARGE SCALE GENOMIC DNA]</scope>
</reference>
<name>A0A0G1GTK6_9BACT</name>
<accession>A0A0G1GTK6</accession>